<dbReference type="PROSITE" id="PS51171">
    <property type="entry name" value="PREPHENATE_DEHYDR_3"/>
    <property type="match status" value="1"/>
</dbReference>
<evidence type="ECO:0000259" key="22">
    <source>
        <dbReference type="PROSITE" id="PS51671"/>
    </source>
</evidence>
<dbReference type="AlphaFoldDB" id="K0AYA8"/>
<dbReference type="Proteomes" id="UP000006094">
    <property type="component" value="Chromosome"/>
</dbReference>
<evidence type="ECO:0000256" key="5">
    <source>
        <dbReference type="ARBA" id="ARBA00004817"/>
    </source>
</evidence>
<dbReference type="CDD" id="cd13631">
    <property type="entry name" value="PBP2_Ct-PDT_like"/>
    <property type="match status" value="1"/>
</dbReference>
<dbReference type="NCBIfam" id="NF008865">
    <property type="entry name" value="PRK11898.1"/>
    <property type="match status" value="1"/>
</dbReference>
<dbReference type="NCBIfam" id="TIGR01805">
    <property type="entry name" value="CM_mono_grmpos"/>
    <property type="match status" value="1"/>
</dbReference>
<evidence type="ECO:0000256" key="18">
    <source>
        <dbReference type="ARBA" id="ARBA00047848"/>
    </source>
</evidence>
<feature type="domain" description="Prephenate dehydratase" evidence="21">
    <location>
        <begin position="130"/>
        <end position="307"/>
    </location>
</feature>
<keyword evidence="10" id="KW-0028">Amino-acid biosynthesis</keyword>
<proteinExistence type="predicted"/>
<reference evidence="23 24" key="1">
    <citation type="journal article" date="2012" name="PLoS ONE">
        <title>The purine-utilizing bacterium Clostridium acidurici 9a: a genome-guided metabolic reconsideration.</title>
        <authorList>
            <person name="Hartwich K."/>
            <person name="Poehlein A."/>
            <person name="Daniel R."/>
        </authorList>
    </citation>
    <scope>NUCLEOTIDE SEQUENCE [LARGE SCALE GENOMIC DNA]</scope>
    <source>
        <strain evidence="24">ATCC 7906 / DSM 604 / BCRC 14475 / CIP 104303 / KCTC 5404 / NCIMB 10678 / 9a</strain>
    </source>
</reference>
<dbReference type="Gene3D" id="3.40.190.10">
    <property type="entry name" value="Periplasmic binding protein-like II"/>
    <property type="match status" value="2"/>
</dbReference>
<comment type="function">
    <text evidence="2">Catalyzes the Claisen rearrangement of chorismate to prephenate and the decarboxylation/dehydration of prephenate to phenylpyruvate.</text>
</comment>
<evidence type="ECO:0000256" key="17">
    <source>
        <dbReference type="ARBA" id="ARBA00031520"/>
    </source>
</evidence>
<dbReference type="PROSITE" id="PS51168">
    <property type="entry name" value="CHORISMATE_MUT_2"/>
    <property type="match status" value="1"/>
</dbReference>
<dbReference type="PANTHER" id="PTHR21022:SF19">
    <property type="entry name" value="PREPHENATE DEHYDRATASE-RELATED"/>
    <property type="match status" value="1"/>
</dbReference>
<dbReference type="SUPFAM" id="SSF53850">
    <property type="entry name" value="Periplasmic binding protein-like II"/>
    <property type="match status" value="1"/>
</dbReference>
<evidence type="ECO:0000256" key="16">
    <source>
        <dbReference type="ARBA" id="ARBA00031175"/>
    </source>
</evidence>
<dbReference type="InterPro" id="IPR045865">
    <property type="entry name" value="ACT-like_dom_sf"/>
</dbReference>
<keyword evidence="12" id="KW-0584">Phenylalanine biosynthesis</keyword>
<dbReference type="InterPro" id="IPR002912">
    <property type="entry name" value="ACT_dom"/>
</dbReference>
<dbReference type="Gene3D" id="3.30.70.260">
    <property type="match status" value="1"/>
</dbReference>
<dbReference type="PROSITE" id="PS51671">
    <property type="entry name" value="ACT"/>
    <property type="match status" value="1"/>
</dbReference>
<dbReference type="SUPFAM" id="SSF55021">
    <property type="entry name" value="ACT-like"/>
    <property type="match status" value="1"/>
</dbReference>
<name>K0AYA8_GOTA9</name>
<keyword evidence="15" id="KW-0511">Multifunctional enzyme</keyword>
<evidence type="ECO:0000256" key="10">
    <source>
        <dbReference type="ARBA" id="ARBA00022605"/>
    </source>
</evidence>
<keyword evidence="9" id="KW-0963">Cytoplasm</keyword>
<dbReference type="GO" id="GO:0004664">
    <property type="term" value="F:prephenate dehydratase activity"/>
    <property type="evidence" value="ECO:0007669"/>
    <property type="project" value="UniProtKB-EC"/>
</dbReference>
<dbReference type="EMBL" id="CP003326">
    <property type="protein sequence ID" value="AFS78234.1"/>
    <property type="molecule type" value="Genomic_DNA"/>
</dbReference>
<evidence type="ECO:0000256" key="13">
    <source>
        <dbReference type="ARBA" id="ARBA00023235"/>
    </source>
</evidence>
<dbReference type="InterPro" id="IPR001086">
    <property type="entry name" value="Preph_deHydtase"/>
</dbReference>
<dbReference type="EC" id="4.2.1.51" evidence="6"/>
<evidence type="ECO:0000256" key="2">
    <source>
        <dbReference type="ARBA" id="ARBA00002364"/>
    </source>
</evidence>
<protein>
    <recommendedName>
        <fullName evidence="7">Bifunctional chorismate mutase/prephenate dehydratase</fullName>
        <ecNumber evidence="6">4.2.1.51</ecNumber>
    </recommendedName>
    <alternativeName>
        <fullName evidence="17">Chorismate mutase-prephenate dehydratase</fullName>
    </alternativeName>
    <alternativeName>
        <fullName evidence="8">Prephenate dehydratase</fullName>
    </alternativeName>
    <alternativeName>
        <fullName evidence="16">p-protein</fullName>
    </alternativeName>
</protein>
<dbReference type="STRING" id="1128398.Curi_c12230"/>
<dbReference type="InterPro" id="IPR008242">
    <property type="entry name" value="Chor_mutase/pphenate_deHydtase"/>
</dbReference>
<dbReference type="CDD" id="cd04905">
    <property type="entry name" value="ACT_CM-PDT"/>
    <property type="match status" value="1"/>
</dbReference>
<dbReference type="GO" id="GO:0046417">
    <property type="term" value="P:chorismate metabolic process"/>
    <property type="evidence" value="ECO:0007669"/>
    <property type="project" value="InterPro"/>
</dbReference>
<keyword evidence="14 23" id="KW-0456">Lyase</keyword>
<evidence type="ECO:0000256" key="4">
    <source>
        <dbReference type="ARBA" id="ARBA00004741"/>
    </source>
</evidence>
<evidence type="ECO:0000256" key="19">
    <source>
        <dbReference type="PIRSR" id="PIRSR001500-2"/>
    </source>
</evidence>
<evidence type="ECO:0000313" key="24">
    <source>
        <dbReference type="Proteomes" id="UP000006094"/>
    </source>
</evidence>
<evidence type="ECO:0000256" key="11">
    <source>
        <dbReference type="ARBA" id="ARBA00023141"/>
    </source>
</evidence>
<dbReference type="GO" id="GO:0004106">
    <property type="term" value="F:chorismate mutase activity"/>
    <property type="evidence" value="ECO:0007669"/>
    <property type="project" value="UniProtKB-EC"/>
</dbReference>
<evidence type="ECO:0000259" key="21">
    <source>
        <dbReference type="PROSITE" id="PS51171"/>
    </source>
</evidence>
<evidence type="ECO:0000259" key="20">
    <source>
        <dbReference type="PROSITE" id="PS51168"/>
    </source>
</evidence>
<keyword evidence="24" id="KW-1185">Reference proteome</keyword>
<dbReference type="HOGENOM" id="CLU_035008_1_1_9"/>
<dbReference type="Pfam" id="PF01817">
    <property type="entry name" value="CM_2"/>
    <property type="match status" value="1"/>
</dbReference>
<keyword evidence="13 23" id="KW-0413">Isomerase</keyword>
<dbReference type="Pfam" id="PF00800">
    <property type="entry name" value="PDT"/>
    <property type="match status" value="1"/>
</dbReference>
<dbReference type="SUPFAM" id="SSF48600">
    <property type="entry name" value="Chorismate mutase II"/>
    <property type="match status" value="1"/>
</dbReference>
<dbReference type="SMART" id="SM00830">
    <property type="entry name" value="CM_2"/>
    <property type="match status" value="1"/>
</dbReference>
<dbReference type="RefSeq" id="WP_014967371.1">
    <property type="nucleotide sequence ID" value="NC_018664.1"/>
</dbReference>
<evidence type="ECO:0000256" key="12">
    <source>
        <dbReference type="ARBA" id="ARBA00023222"/>
    </source>
</evidence>
<evidence type="ECO:0000313" key="23">
    <source>
        <dbReference type="EMBL" id="AFS78234.1"/>
    </source>
</evidence>
<dbReference type="GO" id="GO:0009094">
    <property type="term" value="P:L-phenylalanine biosynthetic process"/>
    <property type="evidence" value="ECO:0007669"/>
    <property type="project" value="UniProtKB-UniPathway"/>
</dbReference>
<dbReference type="InterPro" id="IPR036263">
    <property type="entry name" value="Chorismate_II_sf"/>
</dbReference>
<evidence type="ECO:0000256" key="7">
    <source>
        <dbReference type="ARBA" id="ARBA00014401"/>
    </source>
</evidence>
<dbReference type="UniPathway" id="UPA00120">
    <property type="reaction ID" value="UER00203"/>
</dbReference>
<sequence length="403" mass="46395">MEELDLDKIRDEIDSIDKELVRLFETRMDTVIKVAKYKEKNNQPVLDKSREQIVIDKAKSFLNDKSYEKPVEEFFVNLMAVSRKLQARLIFSGNKEETPKEKEKVKDLNNYDQLQEDIKNATSLRKENIKVCYQGVPGAFSEQALIEYFGKDIERVNVSEFEDVFKSLKNDDIDYGILPIENSSTGGISEVCDLLRKYELYIVGEKSVIADQNLLAIKGTKLEDIKEVYSHSQGLQQSSEYLKTKKDWTLVPFRNTAESAKLIKESGDKSKAAIASKRAADLYDLEILAPSINHNNNNYTRFIVIGKNLEINDDNNKISIVFSAPHKPGALYSALSYFTENNLNMQRIESRPILGKSWEYFFYIDLEGNLKDDRVKFVVEKIKANSTYFKLLGNYKKPHRRAS</sequence>
<feature type="domain" description="Chorismate mutase" evidence="20">
    <location>
        <begin position="1"/>
        <end position="90"/>
    </location>
</feature>
<dbReference type="Gene3D" id="1.20.59.10">
    <property type="entry name" value="Chorismate mutase"/>
    <property type="match status" value="1"/>
</dbReference>
<feature type="site" description="Essential for prephenate dehydratase activity" evidence="19">
    <location>
        <position position="300"/>
    </location>
</feature>
<dbReference type="GO" id="GO:0005737">
    <property type="term" value="C:cytoplasm"/>
    <property type="evidence" value="ECO:0007669"/>
    <property type="project" value="UniProtKB-SubCell"/>
</dbReference>
<evidence type="ECO:0000256" key="14">
    <source>
        <dbReference type="ARBA" id="ARBA00023239"/>
    </source>
</evidence>
<comment type="pathway">
    <text evidence="4">Amino-acid biosynthesis; L-phenylalanine biosynthesis; phenylpyruvate from prephenate: step 1/1.</text>
</comment>
<keyword evidence="11" id="KW-0057">Aromatic amino acid biosynthesis</keyword>
<dbReference type="PANTHER" id="PTHR21022">
    <property type="entry name" value="PREPHENATE DEHYDRATASE P PROTEIN"/>
    <property type="match status" value="1"/>
</dbReference>
<evidence type="ECO:0000256" key="9">
    <source>
        <dbReference type="ARBA" id="ARBA00022490"/>
    </source>
</evidence>
<comment type="catalytic activity">
    <reaction evidence="18">
        <text>prephenate + H(+) = 3-phenylpyruvate + CO2 + H2O</text>
        <dbReference type="Rhea" id="RHEA:21648"/>
        <dbReference type="ChEBI" id="CHEBI:15377"/>
        <dbReference type="ChEBI" id="CHEBI:15378"/>
        <dbReference type="ChEBI" id="CHEBI:16526"/>
        <dbReference type="ChEBI" id="CHEBI:18005"/>
        <dbReference type="ChEBI" id="CHEBI:29934"/>
        <dbReference type="EC" id="4.2.1.51"/>
    </reaction>
</comment>
<dbReference type="PATRIC" id="fig|1128398.3.peg.1239"/>
<evidence type="ECO:0000256" key="6">
    <source>
        <dbReference type="ARBA" id="ARBA00013147"/>
    </source>
</evidence>
<evidence type="ECO:0000256" key="8">
    <source>
        <dbReference type="ARBA" id="ARBA00021872"/>
    </source>
</evidence>
<dbReference type="InterPro" id="IPR002701">
    <property type="entry name" value="CM_II_prokaryot"/>
</dbReference>
<comment type="catalytic activity">
    <reaction evidence="1">
        <text>chorismate = prephenate</text>
        <dbReference type="Rhea" id="RHEA:13897"/>
        <dbReference type="ChEBI" id="CHEBI:29748"/>
        <dbReference type="ChEBI" id="CHEBI:29934"/>
        <dbReference type="EC" id="5.4.99.5"/>
    </reaction>
</comment>
<gene>
    <name evidence="23" type="primary">pheA</name>
    <name evidence="23" type="ordered locus">Curi_c12230</name>
</gene>
<dbReference type="InterPro" id="IPR036979">
    <property type="entry name" value="CM_dom_sf"/>
</dbReference>
<organism evidence="23 24">
    <name type="scientific">Gottschalkia acidurici (strain ATCC 7906 / DSM 604 / BCRC 14475 / CIP 104303 / KCTC 5404 / NCIMB 10678 / 9a)</name>
    <name type="common">Clostridium acidurici</name>
    <dbReference type="NCBI Taxonomy" id="1128398"/>
    <lineage>
        <taxon>Bacteria</taxon>
        <taxon>Bacillati</taxon>
        <taxon>Bacillota</taxon>
        <taxon>Tissierellia</taxon>
        <taxon>Tissierellales</taxon>
        <taxon>Gottschalkiaceae</taxon>
        <taxon>Gottschalkia</taxon>
    </lineage>
</organism>
<dbReference type="eggNOG" id="COG0077">
    <property type="taxonomic scope" value="Bacteria"/>
</dbReference>
<dbReference type="InterPro" id="IPR011279">
    <property type="entry name" value="Chorismate_mutase_GmP"/>
</dbReference>
<evidence type="ECO:0000256" key="15">
    <source>
        <dbReference type="ARBA" id="ARBA00023268"/>
    </source>
</evidence>
<dbReference type="OrthoDB" id="9802281at2"/>
<comment type="pathway">
    <text evidence="5">Metabolic intermediate biosynthesis; prephenate biosynthesis; prephenate from chorismate: step 1/1.</text>
</comment>
<evidence type="ECO:0000256" key="1">
    <source>
        <dbReference type="ARBA" id="ARBA00000824"/>
    </source>
</evidence>
<evidence type="ECO:0000256" key="3">
    <source>
        <dbReference type="ARBA" id="ARBA00004496"/>
    </source>
</evidence>
<feature type="domain" description="ACT" evidence="22">
    <location>
        <begin position="319"/>
        <end position="396"/>
    </location>
</feature>
<dbReference type="PIRSF" id="PIRSF001500">
    <property type="entry name" value="Chor_mut_pdt_Ppr"/>
    <property type="match status" value="1"/>
</dbReference>
<dbReference type="UniPathway" id="UPA00121">
    <property type="reaction ID" value="UER00345"/>
</dbReference>
<comment type="subcellular location">
    <subcellularLocation>
        <location evidence="3">Cytoplasm</location>
    </subcellularLocation>
</comment>
<accession>K0AYA8</accession>
<dbReference type="KEGG" id="cad:Curi_c12230"/>